<sequence length="218" mass="23192">MTTDSDVNTVLGLSERRCWHAVRLIQGLLLIIVGYALVTVNLGLVVNAAIPLALTFLPALVRREFTHEMGAGLALWIALAAFLHAAGALGPYEMFGWYDSVTHTVSATLVAGVGYAIVDALDQSAESVTVPGEFRFVFILIFVLAFGVLWEIMEFASAGVASVVGGEPVLAQYGTSDIVFDLLYNAVGALLVALWGTGYFDGVAGLVSRRFSRTSDSS</sequence>
<accession>A0A5P9P855</accession>
<dbReference type="EMBL" id="CP045489">
    <property type="protein sequence ID" value="QFU84313.1"/>
    <property type="molecule type" value="Genomic_DNA"/>
</dbReference>
<keyword evidence="1" id="KW-1133">Transmembrane helix</keyword>
<evidence type="ECO:0000256" key="1">
    <source>
        <dbReference type="SAM" id="Phobius"/>
    </source>
</evidence>
<feature type="transmembrane region" description="Helical" evidence="1">
    <location>
        <begin position="73"/>
        <end position="92"/>
    </location>
</feature>
<organism evidence="2 3">
    <name type="scientific">Natronorubrum aibiense</name>
    <dbReference type="NCBI Taxonomy" id="348826"/>
    <lineage>
        <taxon>Archaea</taxon>
        <taxon>Methanobacteriati</taxon>
        <taxon>Methanobacteriota</taxon>
        <taxon>Stenosarchaea group</taxon>
        <taxon>Halobacteria</taxon>
        <taxon>Halobacteriales</taxon>
        <taxon>Natrialbaceae</taxon>
        <taxon>Natronorubrum</taxon>
    </lineage>
</organism>
<keyword evidence="1" id="KW-0472">Membrane</keyword>
<gene>
    <name evidence="2" type="ORF">GCU68_17225</name>
</gene>
<evidence type="ECO:0000313" key="2">
    <source>
        <dbReference type="EMBL" id="QFU84313.1"/>
    </source>
</evidence>
<dbReference type="InterPro" id="IPR014509">
    <property type="entry name" value="YjdF-like"/>
</dbReference>
<dbReference type="Proteomes" id="UP000326170">
    <property type="component" value="Plasmid unnamed1"/>
</dbReference>
<keyword evidence="3" id="KW-1185">Reference proteome</keyword>
<feature type="transmembrane region" description="Helical" evidence="1">
    <location>
        <begin position="182"/>
        <end position="207"/>
    </location>
</feature>
<geneLocation type="plasmid" evidence="2 3">
    <name>unnamed1</name>
</geneLocation>
<evidence type="ECO:0000313" key="3">
    <source>
        <dbReference type="Proteomes" id="UP000326170"/>
    </source>
</evidence>
<protein>
    <recommendedName>
        <fullName evidence="4">DUF2238 domain-containing protein</fullName>
    </recommendedName>
</protein>
<keyword evidence="1" id="KW-0812">Transmembrane</keyword>
<dbReference type="Pfam" id="PF09997">
    <property type="entry name" value="DUF2238"/>
    <property type="match status" value="1"/>
</dbReference>
<name>A0A5P9P855_9EURY</name>
<reference evidence="2 3" key="1">
    <citation type="journal article" date="2007" name="Int. J. Syst. Evol. Microbiol.">
        <title>Natronorubrum sulfidifaciens sp. nov., an extremely haloalkaliphilic archaeon isolated from Aiding salt lake in Xin-Jiang, China.</title>
        <authorList>
            <person name="Cui H.L."/>
            <person name="Tohty D."/>
            <person name="Liu H.C."/>
            <person name="Liu S.J."/>
            <person name="Oren A."/>
            <person name="Zhou P.J."/>
        </authorList>
    </citation>
    <scope>NUCLEOTIDE SEQUENCE [LARGE SCALE GENOMIC DNA]</scope>
    <source>
        <strain evidence="2 3">7-3</strain>
        <plasmid evidence="2">unnamed1</plasmid>
    </source>
</reference>
<proteinExistence type="predicted"/>
<feature type="transmembrane region" description="Helical" evidence="1">
    <location>
        <begin position="134"/>
        <end position="153"/>
    </location>
</feature>
<dbReference type="OrthoDB" id="313603at2157"/>
<dbReference type="RefSeq" id="WP_152943838.1">
    <property type="nucleotide sequence ID" value="NZ_CP045489.1"/>
</dbReference>
<evidence type="ECO:0008006" key="4">
    <source>
        <dbReference type="Google" id="ProtNLM"/>
    </source>
</evidence>
<dbReference type="KEGG" id="nas:GCU68_17225"/>
<keyword evidence="2" id="KW-0614">Plasmid</keyword>
<dbReference type="AlphaFoldDB" id="A0A5P9P855"/>
<dbReference type="GeneID" id="42302821"/>